<dbReference type="EC" id="1.13.11.63" evidence="1"/>
<keyword evidence="1" id="KW-1133">Transmembrane helix</keyword>
<feature type="transmembrane region" description="Helical" evidence="1">
    <location>
        <begin position="178"/>
        <end position="199"/>
    </location>
</feature>
<dbReference type="NCBIfam" id="TIGR03753">
    <property type="entry name" value="blh_monoox"/>
    <property type="match status" value="1"/>
</dbReference>
<protein>
    <recommendedName>
        <fullName evidence="1">Probable beta-carotene 15,15'-dioxygenase</fullName>
        <ecNumber evidence="1">1.13.11.63</ecNumber>
    </recommendedName>
</protein>
<keyword evidence="1" id="KW-0472">Membrane</keyword>
<keyword evidence="1" id="KW-0408">Iron</keyword>
<comment type="cofactor">
    <cofactor evidence="1">
        <name>Fe(2+)</name>
        <dbReference type="ChEBI" id="CHEBI:29033"/>
    </cofactor>
</comment>
<keyword evidence="1" id="KW-1003">Cell membrane</keyword>
<organism evidence="2 3">
    <name type="scientific">Nocardioides fonticola</name>
    <dbReference type="NCBI Taxonomy" id="450363"/>
    <lineage>
        <taxon>Bacteria</taxon>
        <taxon>Bacillati</taxon>
        <taxon>Actinomycetota</taxon>
        <taxon>Actinomycetes</taxon>
        <taxon>Propionibacteriales</taxon>
        <taxon>Nocardioidaceae</taxon>
        <taxon>Nocardioides</taxon>
    </lineage>
</organism>
<accession>A0ABP7Y1E2</accession>
<evidence type="ECO:0000256" key="1">
    <source>
        <dbReference type="HAMAP-Rule" id="MF_02093"/>
    </source>
</evidence>
<reference evidence="3" key="1">
    <citation type="journal article" date="2019" name="Int. J. Syst. Evol. Microbiol.">
        <title>The Global Catalogue of Microorganisms (GCM) 10K type strain sequencing project: providing services to taxonomists for standard genome sequencing and annotation.</title>
        <authorList>
            <consortium name="The Broad Institute Genomics Platform"/>
            <consortium name="The Broad Institute Genome Sequencing Center for Infectious Disease"/>
            <person name="Wu L."/>
            <person name="Ma J."/>
        </authorList>
    </citation>
    <scope>NUCLEOTIDE SEQUENCE [LARGE SCALE GENOMIC DNA]</scope>
    <source>
        <strain evidence="3">JCM 16703</strain>
    </source>
</reference>
<evidence type="ECO:0000313" key="2">
    <source>
        <dbReference type="EMBL" id="GAA4129021.1"/>
    </source>
</evidence>
<feature type="transmembrane region" description="Helical" evidence="1">
    <location>
        <begin position="266"/>
        <end position="290"/>
    </location>
</feature>
<feature type="transmembrane region" description="Helical" evidence="1">
    <location>
        <begin position="302"/>
        <end position="322"/>
    </location>
</feature>
<feature type="binding site" evidence="1">
    <location>
        <position position="235"/>
    </location>
    <ligand>
        <name>Fe cation</name>
        <dbReference type="ChEBI" id="CHEBI:24875"/>
    </ligand>
</feature>
<keyword evidence="3" id="KW-1185">Reference proteome</keyword>
<sequence length="332" mass="33563">MALSTTTPATAAPALVAAVRLSRRLLLAAVGVGLLLRVAPLPDDVVAALALGFAAIGLLLGLPHGSLDHLLTARLSGWSAPVAAGVYAAIALAAWGLLVLVGPLALAAVLALSLLHFAQGEAEVQRAVTGWTPPRPVAAAAALAGTGALLLPLARVGDQLREVADAVTPGLGGLLAEPVVRLALAGGWCVAAAVTAIAAARAGRREVLGDLAIIALLGTLAPPLVAFGVWFGCWHGLRHLGRLMALEPTTARLEAHGDHRAAVRHLAALAAWPTLAAAGAAAVLVALTLADPEPTAALGRSLLVLLALTVPHMLVVLWIDAAGRRPGRLRPR</sequence>
<evidence type="ECO:0000313" key="3">
    <source>
        <dbReference type="Proteomes" id="UP001501495"/>
    </source>
</evidence>
<dbReference type="InterPro" id="IPR022270">
    <property type="entry name" value="Blh_diox"/>
</dbReference>
<feature type="binding site" evidence="1">
    <location>
        <position position="116"/>
    </location>
    <ligand>
        <name>Fe cation</name>
        <dbReference type="ChEBI" id="CHEBI:24875"/>
    </ligand>
</feature>
<dbReference type="RefSeq" id="WP_344735406.1">
    <property type="nucleotide sequence ID" value="NZ_BAAAZH010000033.1"/>
</dbReference>
<comment type="function">
    <text evidence="1">Catalyzes the cleavage of beta-carotene at its central double bond (15,15') to yield two molecules of all-trans-retinal.</text>
</comment>
<comment type="caution">
    <text evidence="2">The sequence shown here is derived from an EMBL/GenBank/DDBJ whole genome shotgun (WGS) entry which is preliminary data.</text>
</comment>
<gene>
    <name evidence="2" type="ORF">GCM10022215_41150</name>
</gene>
<dbReference type="EMBL" id="BAAAZH010000033">
    <property type="protein sequence ID" value="GAA4129021.1"/>
    <property type="molecule type" value="Genomic_DNA"/>
</dbReference>
<feature type="binding site" evidence="1">
    <location>
        <position position="64"/>
    </location>
    <ligand>
        <name>Fe cation</name>
        <dbReference type="ChEBI" id="CHEBI:24875"/>
    </ligand>
</feature>
<comment type="similarity">
    <text evidence="1">Belongs to the Brp/Blh beta-carotene diooxygenase family.</text>
</comment>
<dbReference type="Proteomes" id="UP001501495">
    <property type="component" value="Unassembled WGS sequence"/>
</dbReference>
<comment type="catalytic activity">
    <reaction evidence="1">
        <text>all-trans-beta-carotene + O2 = 2 all-trans-retinal</text>
        <dbReference type="Rhea" id="RHEA:32887"/>
        <dbReference type="ChEBI" id="CHEBI:15379"/>
        <dbReference type="ChEBI" id="CHEBI:17579"/>
        <dbReference type="ChEBI" id="CHEBI:17898"/>
        <dbReference type="EC" id="1.13.11.63"/>
    </reaction>
</comment>
<feature type="transmembrane region" description="Helical" evidence="1">
    <location>
        <begin position="211"/>
        <end position="234"/>
    </location>
</feature>
<keyword evidence="1" id="KW-0560">Oxidoreductase</keyword>
<dbReference type="HAMAP" id="MF_02093">
    <property type="entry name" value="Beta_carotene_diox"/>
    <property type="match status" value="1"/>
</dbReference>
<feature type="transmembrane region" description="Helical" evidence="1">
    <location>
        <begin position="45"/>
        <end position="63"/>
    </location>
</feature>
<name>A0ABP7Y1E2_9ACTN</name>
<keyword evidence="1" id="KW-0812">Transmembrane</keyword>
<keyword evidence="1" id="KW-0223">Dioxygenase</keyword>
<feature type="binding site" evidence="1">
    <location>
        <position position="239"/>
    </location>
    <ligand>
        <name>Fe cation</name>
        <dbReference type="ChEBI" id="CHEBI:24875"/>
    </ligand>
</feature>
<dbReference type="Pfam" id="PF15461">
    <property type="entry name" value="BCD"/>
    <property type="match status" value="1"/>
</dbReference>
<comment type="subcellular location">
    <subcellularLocation>
        <location evidence="1">Cell membrane</location>
        <topology evidence="1">Multi-pass membrane protein</topology>
    </subcellularLocation>
</comment>
<feature type="transmembrane region" description="Helical" evidence="1">
    <location>
        <begin position="84"/>
        <end position="117"/>
    </location>
</feature>
<feature type="transmembrane region" description="Helical" evidence="1">
    <location>
        <begin position="21"/>
        <end position="39"/>
    </location>
</feature>
<proteinExistence type="inferred from homology"/>
<keyword evidence="1" id="KW-0479">Metal-binding</keyword>